<dbReference type="KEGG" id="amob:HG15A2_30770"/>
<dbReference type="AlphaFoldDB" id="A0A517MY54"/>
<sequence length="70" mass="7747">MQAELRRVRRVVEVQKELWAEVLEWSYSLAAPSANDKSGAGTLPTPLLEHIIRSLDTQVPLMSSSPSKAT</sequence>
<gene>
    <name evidence="1" type="ORF">HG15A2_30770</name>
</gene>
<dbReference type="EMBL" id="CP036263">
    <property type="protein sequence ID" value="QDS99747.1"/>
    <property type="molecule type" value="Genomic_DNA"/>
</dbReference>
<reference evidence="1 2" key="1">
    <citation type="submission" date="2019-02" db="EMBL/GenBank/DDBJ databases">
        <title>Deep-cultivation of Planctomycetes and their phenomic and genomic characterization uncovers novel biology.</title>
        <authorList>
            <person name="Wiegand S."/>
            <person name="Jogler M."/>
            <person name="Boedeker C."/>
            <person name="Pinto D."/>
            <person name="Vollmers J."/>
            <person name="Rivas-Marin E."/>
            <person name="Kohn T."/>
            <person name="Peeters S.H."/>
            <person name="Heuer A."/>
            <person name="Rast P."/>
            <person name="Oberbeckmann S."/>
            <person name="Bunk B."/>
            <person name="Jeske O."/>
            <person name="Meyerdierks A."/>
            <person name="Storesund J.E."/>
            <person name="Kallscheuer N."/>
            <person name="Luecker S."/>
            <person name="Lage O.M."/>
            <person name="Pohl T."/>
            <person name="Merkel B.J."/>
            <person name="Hornburger P."/>
            <person name="Mueller R.-W."/>
            <person name="Bruemmer F."/>
            <person name="Labrenz M."/>
            <person name="Spormann A.M."/>
            <person name="Op den Camp H."/>
            <person name="Overmann J."/>
            <person name="Amann R."/>
            <person name="Jetten M.S.M."/>
            <person name="Mascher T."/>
            <person name="Medema M.H."/>
            <person name="Devos D.P."/>
            <person name="Kaster A.-K."/>
            <person name="Ovreas L."/>
            <person name="Rohde M."/>
            <person name="Galperin M.Y."/>
            <person name="Jogler C."/>
        </authorList>
    </citation>
    <scope>NUCLEOTIDE SEQUENCE [LARGE SCALE GENOMIC DNA]</scope>
    <source>
        <strain evidence="1 2">HG15A2</strain>
    </source>
</reference>
<keyword evidence="2" id="KW-1185">Reference proteome</keyword>
<name>A0A517MY54_9BACT</name>
<proteinExistence type="predicted"/>
<evidence type="ECO:0000313" key="2">
    <source>
        <dbReference type="Proteomes" id="UP000319852"/>
    </source>
</evidence>
<organism evidence="1 2">
    <name type="scientific">Adhaeretor mobilis</name>
    <dbReference type="NCBI Taxonomy" id="1930276"/>
    <lineage>
        <taxon>Bacteria</taxon>
        <taxon>Pseudomonadati</taxon>
        <taxon>Planctomycetota</taxon>
        <taxon>Planctomycetia</taxon>
        <taxon>Pirellulales</taxon>
        <taxon>Lacipirellulaceae</taxon>
        <taxon>Adhaeretor</taxon>
    </lineage>
</organism>
<protein>
    <submittedName>
        <fullName evidence="1">Uncharacterized protein</fullName>
    </submittedName>
</protein>
<dbReference type="Proteomes" id="UP000319852">
    <property type="component" value="Chromosome"/>
</dbReference>
<evidence type="ECO:0000313" key="1">
    <source>
        <dbReference type="EMBL" id="QDS99747.1"/>
    </source>
</evidence>
<accession>A0A517MY54</accession>